<reference evidence="7 8" key="1">
    <citation type="submission" date="2018-05" db="EMBL/GenBank/DDBJ databases">
        <title>Genomic Encyclopedia of Type Strains, Phase IV (KMG-IV): sequencing the most valuable type-strain genomes for metagenomic binning, comparative biology and taxonomic classification.</title>
        <authorList>
            <person name="Goeker M."/>
        </authorList>
    </citation>
    <scope>NUCLEOTIDE SEQUENCE [LARGE SCALE GENOMIC DNA]</scope>
    <source>
        <strain evidence="7 8">DSM 29661</strain>
    </source>
</reference>
<evidence type="ECO:0000256" key="3">
    <source>
        <dbReference type="ARBA" id="ARBA00022801"/>
    </source>
</evidence>
<dbReference type="InterPro" id="IPR000064">
    <property type="entry name" value="NLP_P60_dom"/>
</dbReference>
<keyword evidence="2" id="KW-0645">Protease</keyword>
<comment type="caution">
    <text evidence="7">The sequence shown here is derived from an EMBL/GenBank/DDBJ whole genome shotgun (WGS) entry which is preliminary data.</text>
</comment>
<sequence length="175" mass="18582">MAALLAVALAACSSSSPPRKTQTASKPKPPARTASAKPNANRSLANIQASGDAREVVMYALGLLDVGYKFGGSNPEAGLDCSGMAAFIYKNAVNVQLPHNAKQIAEATKPIDTGKMRAGDMVFFNTMNRPYSHMGIYIGDGKFIHAPRTNSVIRVDTLASGYFADRLEGARTVFD</sequence>
<dbReference type="AlphaFoldDB" id="A0A318KN98"/>
<protein>
    <submittedName>
        <fullName evidence="7">Cell wall-associated NlpC family hydrolase</fullName>
    </submittedName>
</protein>
<dbReference type="InterPro" id="IPR051202">
    <property type="entry name" value="Peptidase_C40"/>
</dbReference>
<comment type="similarity">
    <text evidence="1">Belongs to the peptidase C40 family.</text>
</comment>
<dbReference type="PROSITE" id="PS51935">
    <property type="entry name" value="NLPC_P60"/>
    <property type="match status" value="1"/>
</dbReference>
<dbReference type="Proteomes" id="UP000247555">
    <property type="component" value="Unassembled WGS sequence"/>
</dbReference>
<dbReference type="Pfam" id="PF00877">
    <property type="entry name" value="NLPC_P60"/>
    <property type="match status" value="1"/>
</dbReference>
<evidence type="ECO:0000256" key="4">
    <source>
        <dbReference type="ARBA" id="ARBA00022807"/>
    </source>
</evidence>
<accession>A0A318KN98</accession>
<dbReference type="RefSeq" id="WP_245906873.1">
    <property type="nucleotide sequence ID" value="NZ_CALCOA010000265.1"/>
</dbReference>
<organism evidence="7 8">
    <name type="scientific">Rivihabitans pingtungensis</name>
    <dbReference type="NCBI Taxonomy" id="1054498"/>
    <lineage>
        <taxon>Bacteria</taxon>
        <taxon>Pseudomonadati</taxon>
        <taxon>Pseudomonadota</taxon>
        <taxon>Betaproteobacteria</taxon>
        <taxon>Neisseriales</taxon>
        <taxon>Aquaspirillaceae</taxon>
        <taxon>Rivihabitans</taxon>
    </lineage>
</organism>
<dbReference type="PANTHER" id="PTHR47053">
    <property type="entry name" value="MUREIN DD-ENDOPEPTIDASE MEPH-RELATED"/>
    <property type="match status" value="1"/>
</dbReference>
<dbReference type="GO" id="GO:0008234">
    <property type="term" value="F:cysteine-type peptidase activity"/>
    <property type="evidence" value="ECO:0007669"/>
    <property type="project" value="UniProtKB-KW"/>
</dbReference>
<evidence type="ECO:0000256" key="2">
    <source>
        <dbReference type="ARBA" id="ARBA00022670"/>
    </source>
</evidence>
<gene>
    <name evidence="7" type="ORF">DFR34_11429</name>
</gene>
<evidence type="ECO:0000313" key="8">
    <source>
        <dbReference type="Proteomes" id="UP000247555"/>
    </source>
</evidence>
<evidence type="ECO:0000313" key="7">
    <source>
        <dbReference type="EMBL" id="PXX77942.1"/>
    </source>
</evidence>
<dbReference type="GO" id="GO:0006508">
    <property type="term" value="P:proteolysis"/>
    <property type="evidence" value="ECO:0007669"/>
    <property type="project" value="UniProtKB-KW"/>
</dbReference>
<dbReference type="PANTHER" id="PTHR47053:SF1">
    <property type="entry name" value="MUREIN DD-ENDOPEPTIDASE MEPH-RELATED"/>
    <property type="match status" value="1"/>
</dbReference>
<feature type="domain" description="NlpC/P60" evidence="6">
    <location>
        <begin position="50"/>
        <end position="174"/>
    </location>
</feature>
<dbReference type="InterPro" id="IPR038765">
    <property type="entry name" value="Papain-like_cys_pep_sf"/>
</dbReference>
<dbReference type="EMBL" id="QJKI01000014">
    <property type="protein sequence ID" value="PXX77942.1"/>
    <property type="molecule type" value="Genomic_DNA"/>
</dbReference>
<dbReference type="SUPFAM" id="SSF54001">
    <property type="entry name" value="Cysteine proteinases"/>
    <property type="match status" value="1"/>
</dbReference>
<keyword evidence="4" id="KW-0788">Thiol protease</keyword>
<proteinExistence type="inferred from homology"/>
<keyword evidence="8" id="KW-1185">Reference proteome</keyword>
<feature type="region of interest" description="Disordered" evidence="5">
    <location>
        <begin position="13"/>
        <end position="42"/>
    </location>
</feature>
<evidence type="ECO:0000256" key="5">
    <source>
        <dbReference type="SAM" id="MobiDB-lite"/>
    </source>
</evidence>
<keyword evidence="3 7" id="KW-0378">Hydrolase</keyword>
<dbReference type="Gene3D" id="3.90.1720.10">
    <property type="entry name" value="endopeptidase domain like (from Nostoc punctiforme)"/>
    <property type="match status" value="1"/>
</dbReference>
<name>A0A318KN98_9NEIS</name>
<evidence type="ECO:0000256" key="1">
    <source>
        <dbReference type="ARBA" id="ARBA00007074"/>
    </source>
</evidence>
<evidence type="ECO:0000259" key="6">
    <source>
        <dbReference type="PROSITE" id="PS51935"/>
    </source>
</evidence>